<keyword evidence="2" id="KW-1185">Reference proteome</keyword>
<organism evidence="1 2">
    <name type="scientific">Trifolium medium</name>
    <dbReference type="NCBI Taxonomy" id="97028"/>
    <lineage>
        <taxon>Eukaryota</taxon>
        <taxon>Viridiplantae</taxon>
        <taxon>Streptophyta</taxon>
        <taxon>Embryophyta</taxon>
        <taxon>Tracheophyta</taxon>
        <taxon>Spermatophyta</taxon>
        <taxon>Magnoliopsida</taxon>
        <taxon>eudicotyledons</taxon>
        <taxon>Gunneridae</taxon>
        <taxon>Pentapetalae</taxon>
        <taxon>rosids</taxon>
        <taxon>fabids</taxon>
        <taxon>Fabales</taxon>
        <taxon>Fabaceae</taxon>
        <taxon>Papilionoideae</taxon>
        <taxon>50 kb inversion clade</taxon>
        <taxon>NPAAA clade</taxon>
        <taxon>Hologalegina</taxon>
        <taxon>IRL clade</taxon>
        <taxon>Trifolieae</taxon>
        <taxon>Trifolium</taxon>
    </lineage>
</organism>
<sequence>MVQVMAHRALADAMELMATAMTHEAVSRTADREAQEARRGGEDELRLERFMNNKPPIFNGGYDPDGAQKWIEGIERIFGAMRCQDEHKVRLGGYFLHDEADHWWGNANQRLGAGG</sequence>
<comment type="caution">
    <text evidence="1">The sequence shown here is derived from an EMBL/GenBank/DDBJ whole genome shotgun (WGS) entry which is preliminary data.</text>
</comment>
<evidence type="ECO:0000313" key="2">
    <source>
        <dbReference type="Proteomes" id="UP000265520"/>
    </source>
</evidence>
<reference evidence="1 2" key="1">
    <citation type="journal article" date="2018" name="Front. Plant Sci.">
        <title>Red Clover (Trifolium pratense) and Zigzag Clover (T. medium) - A Picture of Genomic Similarities and Differences.</title>
        <authorList>
            <person name="Dluhosova J."/>
            <person name="Istvanek J."/>
            <person name="Nedelnik J."/>
            <person name="Repkova J."/>
        </authorList>
    </citation>
    <scope>NUCLEOTIDE SEQUENCE [LARGE SCALE GENOMIC DNA]</scope>
    <source>
        <strain evidence="2">cv. 10/8</strain>
        <tissue evidence="1">Leaf</tissue>
    </source>
</reference>
<accession>A0A392RY22</accession>
<evidence type="ECO:0000313" key="1">
    <source>
        <dbReference type="EMBL" id="MCI41057.1"/>
    </source>
</evidence>
<dbReference type="AlphaFoldDB" id="A0A392RY22"/>
<name>A0A392RY22_9FABA</name>
<protein>
    <recommendedName>
        <fullName evidence="3">Cellular nucleic acid-binding protein</fullName>
    </recommendedName>
</protein>
<proteinExistence type="predicted"/>
<dbReference type="Proteomes" id="UP000265520">
    <property type="component" value="Unassembled WGS sequence"/>
</dbReference>
<dbReference type="EMBL" id="LXQA010287283">
    <property type="protein sequence ID" value="MCI41057.1"/>
    <property type="molecule type" value="Genomic_DNA"/>
</dbReference>
<feature type="non-terminal residue" evidence="1">
    <location>
        <position position="115"/>
    </location>
</feature>
<evidence type="ECO:0008006" key="3">
    <source>
        <dbReference type="Google" id="ProtNLM"/>
    </source>
</evidence>